<dbReference type="Proteomes" id="UP001459714">
    <property type="component" value="Unassembled WGS sequence"/>
</dbReference>
<keyword evidence="2" id="KW-1185">Reference proteome</keyword>
<protein>
    <submittedName>
        <fullName evidence="1">Uncharacterized protein</fullName>
    </submittedName>
</protein>
<proteinExistence type="predicted"/>
<accession>A0ABU9K566</accession>
<reference evidence="1 2" key="1">
    <citation type="submission" date="2024-03" db="EMBL/GenBank/DDBJ databases">
        <title>Bacilli Hybrid Assemblies.</title>
        <authorList>
            <person name="Kovac J."/>
        </authorList>
    </citation>
    <scope>NUCLEOTIDE SEQUENCE [LARGE SCALE GENOMIC DNA]</scope>
    <source>
        <strain evidence="1 2">FSL M8-0022</strain>
    </source>
</reference>
<sequence length="89" mass="10175">MEYIAHKSFVGQVEKAEEDGVIFMFGEEIPVKKGELVFKNLKGEQQLITKKQLENDFVGVKIVERPKINLNEMAKGYIEMGDINLDLCK</sequence>
<name>A0ABU9K566_9BACI</name>
<evidence type="ECO:0000313" key="2">
    <source>
        <dbReference type="Proteomes" id="UP001459714"/>
    </source>
</evidence>
<dbReference type="RefSeq" id="WP_342021081.1">
    <property type="nucleotide sequence ID" value="NZ_JBBYAK010000002.1"/>
</dbReference>
<gene>
    <name evidence="1" type="ORF">NST17_20045</name>
</gene>
<dbReference type="EMBL" id="JBBYAK010000002">
    <property type="protein sequence ID" value="MEL3959446.1"/>
    <property type="molecule type" value="Genomic_DNA"/>
</dbReference>
<comment type="caution">
    <text evidence="1">The sequence shown here is derived from an EMBL/GenBank/DDBJ whole genome shotgun (WGS) entry which is preliminary data.</text>
</comment>
<organism evidence="1 2">
    <name type="scientific">Caldifermentibacillus hisashii</name>
    <dbReference type="NCBI Taxonomy" id="996558"/>
    <lineage>
        <taxon>Bacteria</taxon>
        <taxon>Bacillati</taxon>
        <taxon>Bacillota</taxon>
        <taxon>Bacilli</taxon>
        <taxon>Bacillales</taxon>
        <taxon>Bacillaceae</taxon>
        <taxon>Caldifermentibacillus</taxon>
    </lineage>
</organism>
<evidence type="ECO:0000313" key="1">
    <source>
        <dbReference type="EMBL" id="MEL3959446.1"/>
    </source>
</evidence>